<dbReference type="EMBL" id="CP073347">
    <property type="protein sequence ID" value="UTW11992.1"/>
    <property type="molecule type" value="Genomic_DNA"/>
</dbReference>
<evidence type="ECO:0000313" key="2">
    <source>
        <dbReference type="Proteomes" id="UP001058461"/>
    </source>
</evidence>
<dbReference type="Pfam" id="PF04199">
    <property type="entry name" value="Cyclase"/>
    <property type="match status" value="1"/>
</dbReference>
<organism evidence="1 2">
    <name type="scientific">Marinobacterium rhizophilum</name>
    <dbReference type="NCBI Taxonomy" id="420402"/>
    <lineage>
        <taxon>Bacteria</taxon>
        <taxon>Pseudomonadati</taxon>
        <taxon>Pseudomonadota</taxon>
        <taxon>Gammaproteobacteria</taxon>
        <taxon>Oceanospirillales</taxon>
        <taxon>Oceanospirillaceae</taxon>
        <taxon>Marinobacterium</taxon>
    </lineage>
</organism>
<accession>A0ABY5HJK4</accession>
<name>A0ABY5HJK4_9GAMM</name>
<keyword evidence="2" id="KW-1185">Reference proteome</keyword>
<sequence length="347" mass="38327">MTQRWKQRPEGSNWGDFGEDDQIGRLNLLTPERVLAAISEVKEGRSFCLSLPLDYPGGNKLNPRRYPPRRFSTVRDGRANYNYPLSRQGSAFTDVISDDAVLIHTQYSTQWDSLAHVGAQFDADEDGVAETVYYNGWRGGEHVIGPEPGKDCGDHCSQFEGVEASRLGIENMAATAVQGRGVMVDLHAHFGNERVLVGYEDLQRVLDADAVEVEQGDMLCLHTGYTRLLKSMNHSPDLERLNASCAALDGRDSRLLRWIDESGISVLIADNYAVEASPARPGEGLYASLPLHEQCLFKLGIHLGELWDLTELANFLRSHNRSRFLLTAPPLRLPGAVGSPVTPVATV</sequence>
<dbReference type="SUPFAM" id="SSF102198">
    <property type="entry name" value="Putative cyclase"/>
    <property type="match status" value="1"/>
</dbReference>
<dbReference type="Proteomes" id="UP001058461">
    <property type="component" value="Chromosome"/>
</dbReference>
<proteinExistence type="predicted"/>
<dbReference type="RefSeq" id="WP_255854040.1">
    <property type="nucleotide sequence ID" value="NZ_CP073347.1"/>
</dbReference>
<dbReference type="Gene3D" id="3.50.30.50">
    <property type="entry name" value="Putative cyclase"/>
    <property type="match status" value="1"/>
</dbReference>
<reference evidence="1" key="1">
    <citation type="submission" date="2021-04" db="EMBL/GenBank/DDBJ databases">
        <title>Oceanospirillales bacteria with DddD are important DMSP degraders in coastal seawater.</title>
        <authorList>
            <person name="Liu J."/>
        </authorList>
    </citation>
    <scope>NUCLEOTIDE SEQUENCE</scope>
    <source>
        <strain evidence="1">D13-1</strain>
    </source>
</reference>
<gene>
    <name evidence="1" type="ORF">KDW95_22630</name>
</gene>
<dbReference type="PANTHER" id="PTHR34861:SF10">
    <property type="entry name" value="CYCLASE"/>
    <property type="match status" value="1"/>
</dbReference>
<dbReference type="PANTHER" id="PTHR34861">
    <property type="match status" value="1"/>
</dbReference>
<evidence type="ECO:0000313" key="1">
    <source>
        <dbReference type="EMBL" id="UTW11992.1"/>
    </source>
</evidence>
<dbReference type="InterPro" id="IPR037175">
    <property type="entry name" value="KFase_sf"/>
</dbReference>
<dbReference type="InterPro" id="IPR007325">
    <property type="entry name" value="KFase/CYL"/>
</dbReference>
<protein>
    <submittedName>
        <fullName evidence="1">Cyclase family protein</fullName>
    </submittedName>
</protein>